<feature type="transmembrane region" description="Helical" evidence="1">
    <location>
        <begin position="203"/>
        <end position="227"/>
    </location>
</feature>
<reference evidence="3 4" key="1">
    <citation type="journal article" date="2010" name="PLoS ONE">
        <title>The glycobiome of the rumen bacterium Butyrivibrio proteoclasticus B316(T) highlights adaptation to a polysaccharide-rich environment.</title>
        <authorList>
            <person name="Kelly W.J."/>
            <person name="Leahy S.C."/>
            <person name="Altermann E."/>
            <person name="Yeoman C.J."/>
            <person name="Dunne J.C."/>
            <person name="Kong Z."/>
            <person name="Pacheco D.M."/>
            <person name="Li D."/>
            <person name="Noel S.J."/>
            <person name="Moon C.D."/>
            <person name="Cookson A.L."/>
            <person name="Attwood G.T."/>
        </authorList>
    </citation>
    <scope>NUCLEOTIDE SEQUENCE [LARGE SCALE GENOMIC DNA]</scope>
    <source>
        <strain evidence="4">ATCC 51982 / DSM 14932 / B316</strain>
    </source>
</reference>
<feature type="transmembrane region" description="Helical" evidence="1">
    <location>
        <begin position="9"/>
        <end position="28"/>
    </location>
</feature>
<dbReference type="KEGG" id="bpb:bpr_I2128"/>
<sequence>MFIPILQYYWPRILVALLFVGASAFMISRKKQGIDMLISCLILFFISCPVVSIIVEIFISNSIAIHLIPLFKLDFETSRAVYSIFLLVIDLLTFILPIYIYHKVLGERLIIAGTIYVEFLLQDRFAQVISFSALSYFFIYIIDLVILGLIHKKDLEYISNHNDFINWKPVFFYYLALYVLMDICYGADYIFPALDSDTPNIQTIWLATVVILAAFSGAAFSKLNVIVSKENEKKIRYMRKFQENQTDIIRDFATISEAKSGETGQHIRRVSEYTAILARGIIKDSTDIMYIKVASMMHDIGKLMIPNEIIEKPGKLSPEEYETVKTHSEFGDSLLSHSEGEIMTIARTIAYEHHERWDGHGYPRGLKGDSISIYAQIVSVADVYDALTSKRSYKEPWDPLEARIEIIRQKGHQFSPKVVDNFIDRYDEIEEIRKKYAD</sequence>
<dbReference type="SMART" id="SM00471">
    <property type="entry name" value="HDc"/>
    <property type="match status" value="1"/>
</dbReference>
<dbReference type="eggNOG" id="COG3437">
    <property type="taxonomic scope" value="Bacteria"/>
</dbReference>
<dbReference type="Gene3D" id="1.10.3210.10">
    <property type="entry name" value="Hypothetical protein af1432"/>
    <property type="match status" value="1"/>
</dbReference>
<evidence type="ECO:0000259" key="2">
    <source>
        <dbReference type="PROSITE" id="PS51832"/>
    </source>
</evidence>
<dbReference type="PROSITE" id="PS51832">
    <property type="entry name" value="HD_GYP"/>
    <property type="match status" value="1"/>
</dbReference>
<evidence type="ECO:0000256" key="1">
    <source>
        <dbReference type="SAM" id="Phobius"/>
    </source>
</evidence>
<dbReference type="HOGENOM" id="CLU_046672_0_0_9"/>
<gene>
    <name evidence="3" type="ordered locus">bpr_I2128</name>
</gene>
<dbReference type="SUPFAM" id="SSF109604">
    <property type="entry name" value="HD-domain/PDEase-like"/>
    <property type="match status" value="1"/>
</dbReference>
<dbReference type="CDD" id="cd00077">
    <property type="entry name" value="HDc"/>
    <property type="match status" value="1"/>
</dbReference>
<feature type="transmembrane region" description="Helical" evidence="1">
    <location>
        <begin position="34"/>
        <end position="59"/>
    </location>
</feature>
<dbReference type="EMBL" id="CP001810">
    <property type="protein sequence ID" value="ADL34861.1"/>
    <property type="molecule type" value="Genomic_DNA"/>
</dbReference>
<dbReference type="InterPro" id="IPR037522">
    <property type="entry name" value="HD_GYP_dom"/>
</dbReference>
<evidence type="ECO:0000313" key="3">
    <source>
        <dbReference type="EMBL" id="ADL34861.1"/>
    </source>
</evidence>
<keyword evidence="1" id="KW-0812">Transmembrane</keyword>
<dbReference type="InterPro" id="IPR003607">
    <property type="entry name" value="HD/PDEase_dom"/>
</dbReference>
<evidence type="ECO:0000313" key="4">
    <source>
        <dbReference type="Proteomes" id="UP000001299"/>
    </source>
</evidence>
<protein>
    <submittedName>
        <fullName evidence="3">HD-GYP domain-containing protein</fullName>
    </submittedName>
</protein>
<keyword evidence="1" id="KW-1133">Transmembrane helix</keyword>
<organism evidence="3 4">
    <name type="scientific">Butyrivibrio proteoclasticus (strain ATCC 51982 / DSM 14932 / B316)</name>
    <name type="common">Clostridium proteoclasticum</name>
    <dbReference type="NCBI Taxonomy" id="515622"/>
    <lineage>
        <taxon>Bacteria</taxon>
        <taxon>Bacillati</taxon>
        <taxon>Bacillota</taxon>
        <taxon>Clostridia</taxon>
        <taxon>Lachnospirales</taxon>
        <taxon>Lachnospiraceae</taxon>
        <taxon>Butyrivibrio</taxon>
    </lineage>
</organism>
<dbReference type="PANTHER" id="PTHR45228">
    <property type="entry name" value="CYCLIC DI-GMP PHOSPHODIESTERASE TM_0186-RELATED"/>
    <property type="match status" value="1"/>
</dbReference>
<proteinExistence type="predicted"/>
<dbReference type="AlphaFoldDB" id="E0RVL2"/>
<dbReference type="InterPro" id="IPR052020">
    <property type="entry name" value="Cyclic_di-GMP/3'3'-cGAMP_PDE"/>
</dbReference>
<feature type="transmembrane region" description="Helical" evidence="1">
    <location>
        <begin position="80"/>
        <end position="100"/>
    </location>
</feature>
<keyword evidence="1" id="KW-0472">Membrane</keyword>
<feature type="transmembrane region" description="Helical" evidence="1">
    <location>
        <begin position="171"/>
        <end position="191"/>
    </location>
</feature>
<feature type="transmembrane region" description="Helical" evidence="1">
    <location>
        <begin position="128"/>
        <end position="150"/>
    </location>
</feature>
<accession>E0RVL2</accession>
<dbReference type="Proteomes" id="UP000001299">
    <property type="component" value="Chromosome 1"/>
</dbReference>
<feature type="domain" description="HD-GYP" evidence="2">
    <location>
        <begin position="241"/>
        <end position="438"/>
    </location>
</feature>
<dbReference type="STRING" id="515622.bpr_I2128"/>
<dbReference type="PANTHER" id="PTHR45228:SF8">
    <property type="entry name" value="TWO-COMPONENT RESPONSE REGULATOR-RELATED"/>
    <property type="match status" value="1"/>
</dbReference>
<keyword evidence="4" id="KW-1185">Reference proteome</keyword>
<dbReference type="Pfam" id="PF13487">
    <property type="entry name" value="HD_5"/>
    <property type="match status" value="1"/>
</dbReference>
<name>E0RVL2_BUTPB</name>